<organism evidence="1 2">
    <name type="scientific">Rhinolophus ferrumequinum</name>
    <name type="common">Greater horseshoe bat</name>
    <dbReference type="NCBI Taxonomy" id="59479"/>
    <lineage>
        <taxon>Eukaryota</taxon>
        <taxon>Metazoa</taxon>
        <taxon>Chordata</taxon>
        <taxon>Craniata</taxon>
        <taxon>Vertebrata</taxon>
        <taxon>Euteleostomi</taxon>
        <taxon>Mammalia</taxon>
        <taxon>Eutheria</taxon>
        <taxon>Laurasiatheria</taxon>
        <taxon>Chiroptera</taxon>
        <taxon>Yinpterochiroptera</taxon>
        <taxon>Rhinolophoidea</taxon>
        <taxon>Rhinolophidae</taxon>
        <taxon>Rhinolophinae</taxon>
        <taxon>Rhinolophus</taxon>
    </lineage>
</organism>
<name>A0A7J8AEN2_RHIFE</name>
<reference evidence="1 2" key="1">
    <citation type="journal article" date="2020" name="Nature">
        <title>Six reference-quality genomes reveal evolution of bat adaptations.</title>
        <authorList>
            <person name="Jebb D."/>
            <person name="Huang Z."/>
            <person name="Pippel M."/>
            <person name="Hughes G.M."/>
            <person name="Lavrichenko K."/>
            <person name="Devanna P."/>
            <person name="Winkler S."/>
            <person name="Jermiin L.S."/>
            <person name="Skirmuntt E.C."/>
            <person name="Katzourakis A."/>
            <person name="Burkitt-Gray L."/>
            <person name="Ray D.A."/>
            <person name="Sullivan K.A.M."/>
            <person name="Roscito J.G."/>
            <person name="Kirilenko B.M."/>
            <person name="Davalos L.M."/>
            <person name="Corthals A.P."/>
            <person name="Power M.L."/>
            <person name="Jones G."/>
            <person name="Ransome R.D."/>
            <person name="Dechmann D.K.N."/>
            <person name="Locatelli A.G."/>
            <person name="Puechmaille S.J."/>
            <person name="Fedrigo O."/>
            <person name="Jarvis E.D."/>
            <person name="Hiller M."/>
            <person name="Vernes S.C."/>
            <person name="Myers E.W."/>
            <person name="Teeling E.C."/>
        </authorList>
    </citation>
    <scope>NUCLEOTIDE SEQUENCE [LARGE SCALE GENOMIC DNA]</scope>
    <source>
        <strain evidence="1">MRhiFer1</strain>
        <tissue evidence="1">Lung</tissue>
    </source>
</reference>
<comment type="caution">
    <text evidence="1">The sequence shown here is derived from an EMBL/GenBank/DDBJ whole genome shotgun (WGS) entry which is preliminary data.</text>
</comment>
<dbReference type="Proteomes" id="UP000585614">
    <property type="component" value="Unassembled WGS sequence"/>
</dbReference>
<accession>A0A7J8AEN2</accession>
<sequence length="207" mass="23428">MPCELDVASATEGFGWGLWQWQHGLCVPLGFWLQLWKGAEQHDSPIEKQLCAVHVARPYQCTPFISIVPGAIKTSLLLAGWIEDALQKPHSGTAQTLTLTKWHAYLQQHSTFAISPFREEMYAVLEPATYLTLGLSAHSPDMDIQPSPMKEGRGDHPTRYLVHRCLCSRETAPMDCRCSAGCLQYLMVGMLKWESSQWAENYKQYGW</sequence>
<gene>
    <name evidence="1" type="ORF">mRhiFer1_008813</name>
</gene>
<dbReference type="EMBL" id="JACAGC010000002">
    <property type="protein sequence ID" value="KAF6384952.1"/>
    <property type="molecule type" value="Genomic_DNA"/>
</dbReference>
<protein>
    <submittedName>
        <fullName evidence="1">Uncharacterized protein</fullName>
    </submittedName>
</protein>
<dbReference type="AlphaFoldDB" id="A0A7J8AEN2"/>
<proteinExistence type="predicted"/>
<evidence type="ECO:0000313" key="1">
    <source>
        <dbReference type="EMBL" id="KAF6384952.1"/>
    </source>
</evidence>
<evidence type="ECO:0000313" key="2">
    <source>
        <dbReference type="Proteomes" id="UP000585614"/>
    </source>
</evidence>